<dbReference type="AlphaFoldDB" id="A0A0K0E3W7"/>
<proteinExistence type="predicted"/>
<protein>
    <submittedName>
        <fullName evidence="4">GW182 middle domain-containing protein</fullName>
    </submittedName>
    <submittedName>
        <fullName evidence="3">Protein Gawky</fullName>
    </submittedName>
</protein>
<sequence>MSNMRNNYMYSNSDYSQNHIKNPNGQWTGPVPNVAGYMNPEFGHPMIPGPFMEAPPMMAEGYPPNSKLNQYVSGGGAWDDNSTGKVDTDDGSTPTFTFNKGAANVPMHLSGTDGGFENDFKRTSGWHNKNRNVQMNIPPPNDNWNVGNSGLDHHGVQNNWPRPMNVPMGGSHMNNVPMQGGWDNMKRQQNNGNYRGNKNNYIDNNMKQNMHHAYIPRNDMNYPRTNMNSGFNNAPNMLWNQNNNLSSQYINPRIPMGHHHEIQIQRQNTNQNMNPPHVNVGVNQLPVQGGSRNINNQHENRNKHDSSSSMVLGNTSNHSNIQTPTETPSNVFSNTEDSYWRDPNGEMKKWQRDTGTAAWGDPEDNNNSTIKRWMIPSIPDLLEGDHMISGIEKENGVKIVIARGWGDENQSGMNSPQIKSNTSVASPLYNKNENRWSPDSSKGNRLGLYGSGDGSDWEADKNAHPFSGLVKGGNDMVSRDDHIQNTQPSPELIKLALSKKYIDSSMLNRQADPQYTKQLNLLLGYVQQASFLENQLDNFRRANENSFAANDNPEIQNEAKKNHNALIVEVARVKNEIVSLRDSLKNRHSSMPSPSNCELPPGSLLHSIKTEYNFPPSNDDFLHDSLATSNATFGMDSASAAVNRALANLDMSGNDNQTVSLLNSGVWNIG</sequence>
<name>A0A0K0E3W7_STRER</name>
<dbReference type="WBParaSite" id="TCONS_00008383.p1">
    <property type="protein sequence ID" value="TCONS_00008383.p1"/>
    <property type="gene ID" value="XLOC_006334"/>
</dbReference>
<accession>A0A0K0E3W7</accession>
<keyword evidence="2" id="KW-1185">Reference proteome</keyword>
<dbReference type="Proteomes" id="UP000035681">
    <property type="component" value="Unplaced"/>
</dbReference>
<feature type="region of interest" description="Disordered" evidence="1">
    <location>
        <begin position="290"/>
        <end position="334"/>
    </location>
</feature>
<reference evidence="3" key="1">
    <citation type="submission" date="2015-08" db="UniProtKB">
        <authorList>
            <consortium name="WormBaseParasite"/>
        </authorList>
    </citation>
    <scope>IDENTIFICATION</scope>
</reference>
<dbReference type="WBParaSite" id="SSTP_0000418700.1">
    <property type="protein sequence ID" value="SSTP_0000418700.1"/>
    <property type="gene ID" value="SSTP_0000418700"/>
</dbReference>
<dbReference type="STRING" id="6248.A0A0K0E3W7"/>
<evidence type="ECO:0000256" key="1">
    <source>
        <dbReference type="SAM" id="MobiDB-lite"/>
    </source>
</evidence>
<evidence type="ECO:0000313" key="3">
    <source>
        <dbReference type="WBParaSite" id="SSTP_0000418700.1"/>
    </source>
</evidence>
<feature type="compositionally biased region" description="Polar residues" evidence="1">
    <location>
        <begin position="307"/>
        <end position="334"/>
    </location>
</feature>
<evidence type="ECO:0000313" key="2">
    <source>
        <dbReference type="Proteomes" id="UP000035681"/>
    </source>
</evidence>
<evidence type="ECO:0000313" key="4">
    <source>
        <dbReference type="WBParaSite" id="TCONS_00008383.p1"/>
    </source>
</evidence>
<organism evidence="3">
    <name type="scientific">Strongyloides stercoralis</name>
    <name type="common">Threadworm</name>
    <dbReference type="NCBI Taxonomy" id="6248"/>
    <lineage>
        <taxon>Eukaryota</taxon>
        <taxon>Metazoa</taxon>
        <taxon>Ecdysozoa</taxon>
        <taxon>Nematoda</taxon>
        <taxon>Chromadorea</taxon>
        <taxon>Rhabditida</taxon>
        <taxon>Tylenchina</taxon>
        <taxon>Panagrolaimomorpha</taxon>
        <taxon>Strongyloidoidea</taxon>
        <taxon>Strongyloididae</taxon>
        <taxon>Strongyloides</taxon>
    </lineage>
</organism>